<sequence>MRELLLVGVGLMGRPYLAAARRLGVRVHVVETAAAAAALPDQPDHTTLTSGDSDEAWAEVAAAAVAARKPDGVVAFTEPQVLAAALVADTLSLPGPSLGAAVLSRNKALQRGRFAAAGIRQPEYLIAADLHAAGQWAAGRFPVVLKSLSSAGSVGVELVADEREWADAVRRRAGEAPLLVERAVEGPEYSWEALVHEGSVWFSSITAKETTGPPYFVETGHRTAAPVDAATAASVDDFGRSVLAALGMGSGIVHLEFRLADAGPTLMEVAVRMPGDYLMDLLGLTYGIDWFEMVVRLAMSMPLPERPPQRVAHAAAHFPLAEPGVIAGIDGLDVVRAHPAVERAGVLARVGDVLAPVVSSQQRRAYVLLSADDPAAIDDGLDLARRRFVIRTRPA</sequence>
<evidence type="ECO:0000313" key="6">
    <source>
        <dbReference type="EMBL" id="SBT41114.1"/>
    </source>
</evidence>
<dbReference type="SUPFAM" id="SSF56059">
    <property type="entry name" value="Glutathione synthetase ATP-binding domain-like"/>
    <property type="match status" value="1"/>
</dbReference>
<dbReference type="GO" id="GO:0016874">
    <property type="term" value="F:ligase activity"/>
    <property type="evidence" value="ECO:0007669"/>
    <property type="project" value="UniProtKB-KW"/>
</dbReference>
<dbReference type="Pfam" id="PF18603">
    <property type="entry name" value="LAL_C2"/>
    <property type="match status" value="1"/>
</dbReference>
<dbReference type="SUPFAM" id="SSF52440">
    <property type="entry name" value="PreATP-grasp domain"/>
    <property type="match status" value="1"/>
</dbReference>
<dbReference type="RefSeq" id="WP_091192134.1">
    <property type="nucleotide sequence ID" value="NZ_LT594324.1"/>
</dbReference>
<dbReference type="InterPro" id="IPR011761">
    <property type="entry name" value="ATP-grasp"/>
</dbReference>
<dbReference type="Gene3D" id="3.40.50.20">
    <property type="match status" value="1"/>
</dbReference>
<dbReference type="InterPro" id="IPR052032">
    <property type="entry name" value="ATP-dep_AA_Ligase"/>
</dbReference>
<name>A0A1A8ZAX1_9ACTN</name>
<organism evidence="6 7">
    <name type="scientific">Micromonospora narathiwatensis</name>
    <dbReference type="NCBI Taxonomy" id="299146"/>
    <lineage>
        <taxon>Bacteria</taxon>
        <taxon>Bacillati</taxon>
        <taxon>Actinomycetota</taxon>
        <taxon>Actinomycetes</taxon>
        <taxon>Micromonosporales</taxon>
        <taxon>Micromonosporaceae</taxon>
        <taxon>Micromonospora</taxon>
    </lineage>
</organism>
<keyword evidence="1" id="KW-0436">Ligase</keyword>
<evidence type="ECO:0000256" key="2">
    <source>
        <dbReference type="ARBA" id="ARBA00022741"/>
    </source>
</evidence>
<evidence type="ECO:0000256" key="4">
    <source>
        <dbReference type="PROSITE-ProRule" id="PRU00409"/>
    </source>
</evidence>
<dbReference type="PATRIC" id="fig|299146.4.peg.1188"/>
<dbReference type="InterPro" id="IPR040570">
    <property type="entry name" value="LAL_C2"/>
</dbReference>
<dbReference type="Pfam" id="PF13535">
    <property type="entry name" value="ATP-grasp_4"/>
    <property type="match status" value="1"/>
</dbReference>
<evidence type="ECO:0000259" key="5">
    <source>
        <dbReference type="PROSITE" id="PS50975"/>
    </source>
</evidence>
<dbReference type="OrthoDB" id="24041at2"/>
<keyword evidence="7" id="KW-1185">Reference proteome</keyword>
<dbReference type="InterPro" id="IPR016185">
    <property type="entry name" value="PreATP-grasp_dom_sf"/>
</dbReference>
<dbReference type="GO" id="GO:0005524">
    <property type="term" value="F:ATP binding"/>
    <property type="evidence" value="ECO:0007669"/>
    <property type="project" value="UniProtKB-UniRule"/>
</dbReference>
<dbReference type="GO" id="GO:0046872">
    <property type="term" value="F:metal ion binding"/>
    <property type="evidence" value="ECO:0007669"/>
    <property type="project" value="InterPro"/>
</dbReference>
<dbReference type="Pfam" id="PF18130">
    <property type="entry name" value="ATPgrasp_N"/>
    <property type="match status" value="1"/>
</dbReference>
<keyword evidence="2 4" id="KW-0547">Nucleotide-binding</keyword>
<evidence type="ECO:0000256" key="1">
    <source>
        <dbReference type="ARBA" id="ARBA00022598"/>
    </source>
</evidence>
<dbReference type="PROSITE" id="PS50975">
    <property type="entry name" value="ATP_GRASP"/>
    <property type="match status" value="1"/>
</dbReference>
<dbReference type="PANTHER" id="PTHR43585:SF2">
    <property type="entry name" value="ATP-GRASP ENZYME FSQD"/>
    <property type="match status" value="1"/>
</dbReference>
<dbReference type="InterPro" id="IPR041472">
    <property type="entry name" value="BL00235/CARNS1_N"/>
</dbReference>
<dbReference type="Gene3D" id="3.30.470.20">
    <property type="entry name" value="ATP-grasp fold, B domain"/>
    <property type="match status" value="1"/>
</dbReference>
<dbReference type="PANTHER" id="PTHR43585">
    <property type="entry name" value="FUMIPYRROLE BIOSYNTHESIS PROTEIN C"/>
    <property type="match status" value="1"/>
</dbReference>
<gene>
    <name evidence="6" type="ORF">GA0070621_1147</name>
</gene>
<dbReference type="EMBL" id="LT594324">
    <property type="protein sequence ID" value="SBT41114.1"/>
    <property type="molecule type" value="Genomic_DNA"/>
</dbReference>
<protein>
    <submittedName>
        <fullName evidence="6">Biotin carboxylase</fullName>
    </submittedName>
</protein>
<reference evidence="6 7" key="1">
    <citation type="submission" date="2016-06" db="EMBL/GenBank/DDBJ databases">
        <authorList>
            <person name="Kjaerup R.B."/>
            <person name="Dalgaard T.S."/>
            <person name="Juul-Madsen H.R."/>
        </authorList>
    </citation>
    <scope>NUCLEOTIDE SEQUENCE [LARGE SCALE GENOMIC DNA]</scope>
    <source>
        <strain evidence="6 7">DSM 45248</strain>
    </source>
</reference>
<keyword evidence="3 4" id="KW-0067">ATP-binding</keyword>
<dbReference type="Proteomes" id="UP000198765">
    <property type="component" value="Chromosome I"/>
</dbReference>
<accession>A0A1A8ZAX1</accession>
<dbReference type="AlphaFoldDB" id="A0A1A8ZAX1"/>
<feature type="domain" description="ATP-grasp" evidence="5">
    <location>
        <begin position="111"/>
        <end position="299"/>
    </location>
</feature>
<evidence type="ECO:0000256" key="3">
    <source>
        <dbReference type="ARBA" id="ARBA00022840"/>
    </source>
</evidence>
<proteinExistence type="predicted"/>
<evidence type="ECO:0000313" key="7">
    <source>
        <dbReference type="Proteomes" id="UP000198765"/>
    </source>
</evidence>